<dbReference type="AlphaFoldDB" id="Q2HT58"/>
<keyword evidence="1" id="KW-1133">Transmembrane helix</keyword>
<evidence type="ECO:0000313" key="2">
    <source>
        <dbReference type="EMBL" id="ABD32748.1"/>
    </source>
</evidence>
<organism evidence="2">
    <name type="scientific">Medicago truncatula</name>
    <name type="common">Barrel medic</name>
    <name type="synonym">Medicago tribuloides</name>
    <dbReference type="NCBI Taxonomy" id="3880"/>
    <lineage>
        <taxon>Eukaryota</taxon>
        <taxon>Viridiplantae</taxon>
        <taxon>Streptophyta</taxon>
        <taxon>Embryophyta</taxon>
        <taxon>Tracheophyta</taxon>
        <taxon>Spermatophyta</taxon>
        <taxon>Magnoliopsida</taxon>
        <taxon>eudicotyledons</taxon>
        <taxon>Gunneridae</taxon>
        <taxon>Pentapetalae</taxon>
        <taxon>rosids</taxon>
        <taxon>fabids</taxon>
        <taxon>Fabales</taxon>
        <taxon>Fabaceae</taxon>
        <taxon>Papilionoideae</taxon>
        <taxon>50 kb inversion clade</taxon>
        <taxon>NPAAA clade</taxon>
        <taxon>Hologalegina</taxon>
        <taxon>IRL clade</taxon>
        <taxon>Trifolieae</taxon>
        <taxon>Medicago</taxon>
    </lineage>
</organism>
<proteinExistence type="predicted"/>
<gene>
    <name evidence="2" type="ORF">MtrDRAFT_AC150777g23v1</name>
</gene>
<reference evidence="2" key="2">
    <citation type="submission" date="2006-02" db="EMBL/GenBank/DDBJ databases">
        <authorList>
            <consortium name="The International Medicago Genome Annotation Group"/>
        </authorList>
    </citation>
    <scope>NUCLEOTIDE SEQUENCE</scope>
</reference>
<keyword evidence="1" id="KW-0812">Transmembrane</keyword>
<accession>Q2HT58</accession>
<dbReference type="GO" id="GO:0030246">
    <property type="term" value="F:carbohydrate binding"/>
    <property type="evidence" value="ECO:0007669"/>
    <property type="project" value="UniProtKB-KW"/>
</dbReference>
<dbReference type="ExpressionAtlas" id="Q2HT58">
    <property type="expression patterns" value="differential"/>
</dbReference>
<reference evidence="2" key="1">
    <citation type="submission" date="2004-10" db="EMBL/GenBank/DDBJ databases">
        <title>Medicago truncatula BAC genomic sequence.</title>
        <authorList>
            <person name="Town C.D."/>
            <person name="Tallon L.J."/>
            <person name="Arbogast T."/>
            <person name="Althoff R."/>
            <person name="Hine E."/>
            <person name="Monaghan E."/>
            <person name="Smith S.A."/>
            <person name="Utterback T."/>
            <person name="Feldblyum T."/>
            <person name="Koo H."/>
            <person name="Cheung F."/>
        </authorList>
    </citation>
    <scope>NUCLEOTIDE SEQUENCE</scope>
</reference>
<name>Q2HT58_MEDTR</name>
<dbReference type="EMBL" id="AC150777">
    <property type="protein sequence ID" value="ABD32748.1"/>
    <property type="molecule type" value="Genomic_DNA"/>
</dbReference>
<feature type="transmembrane region" description="Helical" evidence="1">
    <location>
        <begin position="61"/>
        <end position="87"/>
    </location>
</feature>
<evidence type="ECO:0000256" key="1">
    <source>
        <dbReference type="SAM" id="Phobius"/>
    </source>
</evidence>
<keyword evidence="1" id="KW-0472">Membrane</keyword>
<keyword evidence="2" id="KW-0430">Lectin</keyword>
<protein>
    <submittedName>
        <fullName evidence="2">Putative lectin-related</fullName>
    </submittedName>
</protein>
<sequence length="109" mass="12210">MFVGFSHVKGTMFFLYSWSFVIRHFPPHSMHSEPLDPIVPVKKSKTPMVVKPKEKAKKNGGVLRVLAAMIFDTGCGALTAFIVLYLWTIFANKRCAVVPEGCSMQLLHV</sequence>